<organism evidence="1">
    <name type="scientific">Dulem virus 119</name>
    <dbReference type="NCBI Taxonomy" id="3145596"/>
    <lineage>
        <taxon>Viruses</taxon>
        <taxon>Monodnaviria</taxon>
        <taxon>Sangervirae</taxon>
        <taxon>Phixviricota</taxon>
        <taxon>Malgrandaviricetes</taxon>
        <taxon>Petitvirales</taxon>
        <taxon>Microviridae</taxon>
        <taxon>Microvirus</taxon>
    </lineage>
</organism>
<dbReference type="Pfam" id="PF20577">
    <property type="entry name" value="Phage_ORF5"/>
    <property type="match status" value="1"/>
</dbReference>
<sequence>MIYGIYSIRDVCSGYLPITLDISDAVAERNFEHACVSTKDSLFFTHPDDYSLMKLGTFDSEHGTFDLLPHPKRLLCASDCIAVAKGRGVL</sequence>
<reference evidence="1" key="1">
    <citation type="submission" date="2024-03" db="EMBL/GenBank/DDBJ databases">
        <title>Diverse circular DNA viruses in blood, oral, and fecal samples of captive lemurs.</title>
        <authorList>
            <person name="Paietta E.N."/>
            <person name="Kraberger S."/>
            <person name="Lund M.C."/>
            <person name="Custer J.M."/>
            <person name="Vargas K.M."/>
            <person name="Ehmke E.E."/>
            <person name="Yoder A.D."/>
            <person name="Varsani A."/>
        </authorList>
    </citation>
    <scope>NUCLEOTIDE SEQUENCE</scope>
    <source>
        <strain evidence="1">Duke_24FS_109</strain>
    </source>
</reference>
<dbReference type="EMBL" id="PP511580">
    <property type="protein sequence ID" value="XCD05591.1"/>
    <property type="molecule type" value="Genomic_DNA"/>
</dbReference>
<accession>A0AAU8B154</accession>
<name>A0AAU8B154_9VIRU</name>
<dbReference type="InterPro" id="IPR046781">
    <property type="entry name" value="Phage_ORF5"/>
</dbReference>
<proteinExistence type="predicted"/>
<protein>
    <submittedName>
        <fullName evidence="1">Nonstructural protein</fullName>
    </submittedName>
</protein>
<evidence type="ECO:0000313" key="1">
    <source>
        <dbReference type="EMBL" id="XCD05591.1"/>
    </source>
</evidence>